<evidence type="ECO:0000256" key="1">
    <source>
        <dbReference type="SAM" id="MobiDB-lite"/>
    </source>
</evidence>
<dbReference type="AlphaFoldDB" id="F0ZGE0"/>
<dbReference type="KEGG" id="dpp:DICPUDRAFT_77362"/>
<organism evidence="2 3">
    <name type="scientific">Dictyostelium purpureum</name>
    <name type="common">Slime mold</name>
    <dbReference type="NCBI Taxonomy" id="5786"/>
    <lineage>
        <taxon>Eukaryota</taxon>
        <taxon>Amoebozoa</taxon>
        <taxon>Evosea</taxon>
        <taxon>Eumycetozoa</taxon>
        <taxon>Dictyostelia</taxon>
        <taxon>Dictyosteliales</taxon>
        <taxon>Dictyosteliaceae</taxon>
        <taxon>Dictyostelium</taxon>
    </lineage>
</organism>
<reference evidence="3" key="1">
    <citation type="journal article" date="2011" name="Genome Biol.">
        <title>Comparative genomics of the social amoebae Dictyostelium discoideum and Dictyostelium purpureum.</title>
        <authorList>
            <consortium name="US DOE Joint Genome Institute (JGI-PGF)"/>
            <person name="Sucgang R."/>
            <person name="Kuo A."/>
            <person name="Tian X."/>
            <person name="Salerno W."/>
            <person name="Parikh A."/>
            <person name="Feasley C.L."/>
            <person name="Dalin E."/>
            <person name="Tu H."/>
            <person name="Huang E."/>
            <person name="Barry K."/>
            <person name="Lindquist E."/>
            <person name="Shapiro H."/>
            <person name="Bruce D."/>
            <person name="Schmutz J."/>
            <person name="Salamov A."/>
            <person name="Fey P."/>
            <person name="Gaudet P."/>
            <person name="Anjard C."/>
            <person name="Babu M.M."/>
            <person name="Basu S."/>
            <person name="Bushmanova Y."/>
            <person name="van der Wel H."/>
            <person name="Katoh-Kurasawa M."/>
            <person name="Dinh C."/>
            <person name="Coutinho P.M."/>
            <person name="Saito T."/>
            <person name="Elias M."/>
            <person name="Schaap P."/>
            <person name="Kay R.R."/>
            <person name="Henrissat B."/>
            <person name="Eichinger L."/>
            <person name="Rivero F."/>
            <person name="Putnam N.H."/>
            <person name="West C.M."/>
            <person name="Loomis W.F."/>
            <person name="Chisholm R.L."/>
            <person name="Shaulsky G."/>
            <person name="Strassmann J.E."/>
            <person name="Queller D.C."/>
            <person name="Kuspa A."/>
            <person name="Grigoriev I.V."/>
        </authorList>
    </citation>
    <scope>NUCLEOTIDE SEQUENCE [LARGE SCALE GENOMIC DNA]</scope>
    <source>
        <strain evidence="3">QSDP1</strain>
    </source>
</reference>
<gene>
    <name evidence="2" type="ORF">DICPUDRAFT_77362</name>
</gene>
<sequence>MKKGEEDVDDKKSERDEKSEEGEKGEKSEQDEEEEECEKCEKCEKDEKSEEDKDDKKSGKGEEDEKSKEDEEGENNKENNENKELSNENFKDSSIEEQTNEKEIFELTPEDEFRIDKREIKKFTKFWYRNNQSNLMTITNNEIPITLIEYLKNKIEKRQKIHGSWSIQSLKSLINESKKNIRYLWKPKDKCFIELCTKYPNYVVNGQIQLENEVVRDMVYNKFSFKITDEDATKIAKWILLDKESFYSYTKPDYLKND</sequence>
<feature type="compositionally biased region" description="Basic and acidic residues" evidence="1">
    <location>
        <begin position="39"/>
        <end position="104"/>
    </location>
</feature>
<evidence type="ECO:0000313" key="3">
    <source>
        <dbReference type="Proteomes" id="UP000001064"/>
    </source>
</evidence>
<dbReference type="EMBL" id="GL871011">
    <property type="protein sequence ID" value="EGC36993.1"/>
    <property type="molecule type" value="Genomic_DNA"/>
</dbReference>
<feature type="compositionally biased region" description="Acidic residues" evidence="1">
    <location>
        <begin position="29"/>
        <end position="38"/>
    </location>
</feature>
<protein>
    <submittedName>
        <fullName evidence="2">Uncharacterized protein</fullName>
    </submittedName>
</protein>
<dbReference type="RefSeq" id="XP_003286490.1">
    <property type="nucleotide sequence ID" value="XM_003286442.1"/>
</dbReference>
<dbReference type="GeneID" id="10503871"/>
<dbReference type="InParanoid" id="F0ZGE0"/>
<accession>F0ZGE0</accession>
<feature type="compositionally biased region" description="Basic and acidic residues" evidence="1">
    <location>
        <begin position="9"/>
        <end position="28"/>
    </location>
</feature>
<dbReference type="Proteomes" id="UP000001064">
    <property type="component" value="Unassembled WGS sequence"/>
</dbReference>
<proteinExistence type="predicted"/>
<keyword evidence="3" id="KW-1185">Reference proteome</keyword>
<name>F0ZGE0_DICPU</name>
<dbReference type="VEuPathDB" id="AmoebaDB:DICPUDRAFT_77362"/>
<feature type="region of interest" description="Disordered" evidence="1">
    <location>
        <begin position="1"/>
        <end position="104"/>
    </location>
</feature>
<evidence type="ECO:0000313" key="2">
    <source>
        <dbReference type="EMBL" id="EGC36993.1"/>
    </source>
</evidence>